<evidence type="ECO:0000256" key="13">
    <source>
        <dbReference type="ARBA" id="ARBA00049902"/>
    </source>
</evidence>
<evidence type="ECO:0000256" key="14">
    <source>
        <dbReference type="SAM" id="MobiDB-lite"/>
    </source>
</evidence>
<feature type="domain" description="Penicillin-binding protein transpeptidase" evidence="15">
    <location>
        <begin position="358"/>
        <end position="638"/>
    </location>
</feature>
<dbReference type="InterPro" id="IPR001264">
    <property type="entry name" value="Glyco_trans_51"/>
</dbReference>
<reference evidence="18" key="1">
    <citation type="submission" date="2016-01" db="EMBL/GenBank/DDBJ databases">
        <authorList>
            <person name="Mitreva M."/>
            <person name="Pepin K.H."/>
            <person name="Mihindukulasuriya K.A."/>
            <person name="Fulton R."/>
            <person name="Fronick C."/>
            <person name="O'Laughlin M."/>
            <person name="Miner T."/>
            <person name="Herter B."/>
            <person name="Rosa B.A."/>
            <person name="Cordes M."/>
            <person name="Tomlinson C."/>
            <person name="Wollam A."/>
            <person name="Palsikar V.B."/>
            <person name="Mardis E.R."/>
            <person name="Wilson R.K."/>
        </authorList>
    </citation>
    <scope>NUCLEOTIDE SEQUENCE [LARGE SCALE GENOMIC DNA]</scope>
    <source>
        <strain evidence="18">GED7749B</strain>
    </source>
</reference>
<dbReference type="InterPro" id="IPR001460">
    <property type="entry name" value="PCN-bd_Tpept"/>
</dbReference>
<keyword evidence="11" id="KW-0961">Cell wall biogenesis/degradation</keyword>
<dbReference type="GO" id="GO:0008658">
    <property type="term" value="F:penicillin binding"/>
    <property type="evidence" value="ECO:0007669"/>
    <property type="project" value="InterPro"/>
</dbReference>
<dbReference type="GO" id="GO:0008360">
    <property type="term" value="P:regulation of cell shape"/>
    <property type="evidence" value="ECO:0007669"/>
    <property type="project" value="UniProtKB-KW"/>
</dbReference>
<feature type="region of interest" description="Disordered" evidence="14">
    <location>
        <begin position="1"/>
        <end position="29"/>
    </location>
</feature>
<dbReference type="SUPFAM" id="SSF53955">
    <property type="entry name" value="Lysozyme-like"/>
    <property type="match status" value="1"/>
</dbReference>
<organism evidence="17 18">
    <name type="scientific">Heyndrickxia coagulans</name>
    <name type="common">Weizmannia coagulans</name>
    <dbReference type="NCBI Taxonomy" id="1398"/>
    <lineage>
        <taxon>Bacteria</taxon>
        <taxon>Bacillati</taxon>
        <taxon>Bacillota</taxon>
        <taxon>Bacilli</taxon>
        <taxon>Bacillales</taxon>
        <taxon>Bacillaceae</taxon>
        <taxon>Heyndrickxia</taxon>
    </lineage>
</organism>
<dbReference type="GO" id="GO:0030288">
    <property type="term" value="C:outer membrane-bounded periplasmic space"/>
    <property type="evidence" value="ECO:0007669"/>
    <property type="project" value="TreeGrafter"/>
</dbReference>
<dbReference type="GO" id="GO:0009252">
    <property type="term" value="P:peptidoglycan biosynthetic process"/>
    <property type="evidence" value="ECO:0007669"/>
    <property type="project" value="UniProtKB-KW"/>
</dbReference>
<feature type="region of interest" description="Disordered" evidence="14">
    <location>
        <begin position="760"/>
        <end position="914"/>
    </location>
</feature>
<evidence type="ECO:0000256" key="1">
    <source>
        <dbReference type="ARBA" id="ARBA00007090"/>
    </source>
</evidence>
<evidence type="ECO:0000256" key="7">
    <source>
        <dbReference type="ARBA" id="ARBA00022801"/>
    </source>
</evidence>
<feature type="compositionally biased region" description="Low complexity" evidence="14">
    <location>
        <begin position="797"/>
        <end position="810"/>
    </location>
</feature>
<dbReference type="PANTHER" id="PTHR32282">
    <property type="entry name" value="BINDING PROTEIN TRANSPEPTIDASE, PUTATIVE-RELATED"/>
    <property type="match status" value="1"/>
</dbReference>
<evidence type="ECO:0000259" key="16">
    <source>
        <dbReference type="Pfam" id="PF00912"/>
    </source>
</evidence>
<dbReference type="AlphaFoldDB" id="A0A133KXK3"/>
<comment type="catalytic activity">
    <reaction evidence="12">
        <text>Preferential cleavage: (Ac)2-L-Lys-D-Ala-|-D-Ala. Also transpeptidation of peptidyl-alanyl moieties that are N-acyl substituents of D-alanine.</text>
        <dbReference type="EC" id="3.4.16.4"/>
    </reaction>
</comment>
<accession>A0A133KXK3</accession>
<gene>
    <name evidence="17" type="ORF">HMPREF3213_00846</name>
</gene>
<evidence type="ECO:0000256" key="11">
    <source>
        <dbReference type="ARBA" id="ARBA00023316"/>
    </source>
</evidence>
<proteinExistence type="inferred from homology"/>
<dbReference type="FunFam" id="1.10.3810.10:FF:000001">
    <property type="entry name" value="Penicillin-binding protein 1A"/>
    <property type="match status" value="1"/>
</dbReference>
<evidence type="ECO:0000313" key="18">
    <source>
        <dbReference type="Proteomes" id="UP000070376"/>
    </source>
</evidence>
<evidence type="ECO:0000256" key="8">
    <source>
        <dbReference type="ARBA" id="ARBA00022960"/>
    </source>
</evidence>
<evidence type="ECO:0000256" key="2">
    <source>
        <dbReference type="ARBA" id="ARBA00007739"/>
    </source>
</evidence>
<dbReference type="PANTHER" id="PTHR32282:SF29">
    <property type="entry name" value="PENICILLIN-BINDING PROTEIN 1A"/>
    <property type="match status" value="1"/>
</dbReference>
<dbReference type="Pfam" id="PF00905">
    <property type="entry name" value="Transpeptidase"/>
    <property type="match status" value="1"/>
</dbReference>
<dbReference type="PATRIC" id="fig|1398.22.peg.851"/>
<comment type="similarity">
    <text evidence="2">In the N-terminal section; belongs to the glycosyltransferase 51 family.</text>
</comment>
<evidence type="ECO:0000256" key="4">
    <source>
        <dbReference type="ARBA" id="ARBA00022670"/>
    </source>
</evidence>
<evidence type="ECO:0000256" key="5">
    <source>
        <dbReference type="ARBA" id="ARBA00022676"/>
    </source>
</evidence>
<dbReference type="InterPro" id="IPR036950">
    <property type="entry name" value="PBP_transglycosylase"/>
</dbReference>
<dbReference type="GO" id="GO:0006508">
    <property type="term" value="P:proteolysis"/>
    <property type="evidence" value="ECO:0007669"/>
    <property type="project" value="UniProtKB-KW"/>
</dbReference>
<dbReference type="InterPro" id="IPR023346">
    <property type="entry name" value="Lysozyme-like_dom_sf"/>
</dbReference>
<evidence type="ECO:0000313" key="17">
    <source>
        <dbReference type="EMBL" id="KWZ84324.1"/>
    </source>
</evidence>
<evidence type="ECO:0000256" key="6">
    <source>
        <dbReference type="ARBA" id="ARBA00022679"/>
    </source>
</evidence>
<keyword evidence="8" id="KW-0133">Cell shape</keyword>
<dbReference type="Pfam" id="PF00912">
    <property type="entry name" value="Transgly"/>
    <property type="match status" value="1"/>
</dbReference>
<feature type="compositionally biased region" description="Basic and acidic residues" evidence="14">
    <location>
        <begin position="774"/>
        <end position="790"/>
    </location>
</feature>
<comment type="similarity">
    <text evidence="1">In the C-terminal section; belongs to the transpeptidase family.</text>
</comment>
<dbReference type="SUPFAM" id="SSF56601">
    <property type="entry name" value="beta-lactamase/transpeptidase-like"/>
    <property type="match status" value="1"/>
</dbReference>
<evidence type="ECO:0000256" key="3">
    <source>
        <dbReference type="ARBA" id="ARBA00022645"/>
    </source>
</evidence>
<evidence type="ECO:0000259" key="15">
    <source>
        <dbReference type="Pfam" id="PF00905"/>
    </source>
</evidence>
<feature type="compositionally biased region" description="Low complexity" evidence="14">
    <location>
        <begin position="881"/>
        <end position="914"/>
    </location>
</feature>
<sequence length="914" mass="99280">MLSMAEKYQSREERRKQMQANQHKKKRKKPKNKFLTFIKRLILVCFLVGLAGVIAGISTFAYYASSSPKLTKKQLSDPIPSVIKDKSNKTVATLGAQNRKYIDYEELPKQMENAILSTEDARFYQHHGIDPIRLGGAVVANFTKGFGSEGASTLTQQVVSMALNNKNEKTLKRKAQEAWLAIQLERKYTKHEILEMYVNKVYMSDGVFGFETAAEHYYGKSLSKLSLPEIAVLAGMPQSPNNYNPFDHPDLTKKRRDIVLSMMYKNNKITKAEMEKAQATPVSAGLVKEKERNTNANKYPAFVNEVIKEVQKLGNYNVYADGLTIYTTLDSSAQQYTEKILNTNSIINYPDKKMQAGIALIDTKTGEIRALGGGRNMKLDRGFNYAVDTKRSPGSTIKPILDYGPAIEYLHWSTGHQLNDVATTYSDGTPINDWDNRFLGKMSMRKALYLSRNIPAYETYKEVGKERAIRFAKKLGLDLNSKEIVESSSIGGGVQVSPLQMASAYAAFGNEGIYNKPHAIRKIVLRDGVTEIKPHVQSKIAMSDFTAYMITDVLKDVLTKGTGTTAHIPGLPAAGKTGTTNFDKDELAKYGILSSSVRDSWFAGYTTRYSLAVWTGYESEKGKKYGVTRPYQTVAQQIYRHLMRYVSEGKETPDFTMPKSVVRMGSELYIRGHIDTAIDKKSVTQDAPANVHAAYDANSKKITVTWDYEGSGATFNVSGTINGSAASFGSTSGKSITVANPKAGATYVFNVTATVNGVKSKAASASVTVPGDSTDTKADDNQNKQPEDNAQKQPDANNSNTNSNTGTDTNQSGENKDNTGSDKGTNSGNSNGTGSENSGNGNSNKDNNNGPGNSSGTGPSSGNDRPANNGAGTHGKGNSGSNGNQGTNTNGGNSSNKGENSSGNTSANNNTGSE</sequence>
<dbReference type="Gene3D" id="3.40.710.10">
    <property type="entry name" value="DD-peptidase/beta-lactamase superfamily"/>
    <property type="match status" value="1"/>
</dbReference>
<name>A0A133KXK3_HEYCO</name>
<comment type="catalytic activity">
    <reaction evidence="13">
        <text>[GlcNAc-(1-&gt;4)-Mur2Ac(oyl-L-Ala-gamma-D-Glu-L-Lys-D-Ala-D-Ala)](n)-di-trans,octa-cis-undecaprenyl diphosphate + beta-D-GlcNAc-(1-&gt;4)-Mur2Ac(oyl-L-Ala-gamma-D-Glu-L-Lys-D-Ala-D-Ala)-di-trans,octa-cis-undecaprenyl diphosphate = [GlcNAc-(1-&gt;4)-Mur2Ac(oyl-L-Ala-gamma-D-Glu-L-Lys-D-Ala-D-Ala)](n+1)-di-trans,octa-cis-undecaprenyl diphosphate + di-trans,octa-cis-undecaprenyl diphosphate + H(+)</text>
        <dbReference type="Rhea" id="RHEA:23708"/>
        <dbReference type="Rhea" id="RHEA-COMP:9602"/>
        <dbReference type="Rhea" id="RHEA-COMP:9603"/>
        <dbReference type="ChEBI" id="CHEBI:15378"/>
        <dbReference type="ChEBI" id="CHEBI:58405"/>
        <dbReference type="ChEBI" id="CHEBI:60033"/>
        <dbReference type="ChEBI" id="CHEBI:78435"/>
        <dbReference type="EC" id="2.4.99.28"/>
    </reaction>
</comment>
<dbReference type="GO" id="GO:0009002">
    <property type="term" value="F:serine-type D-Ala-D-Ala carboxypeptidase activity"/>
    <property type="evidence" value="ECO:0007669"/>
    <property type="project" value="UniProtKB-EC"/>
</dbReference>
<keyword evidence="3" id="KW-0121">Carboxypeptidase</keyword>
<evidence type="ECO:0000256" key="12">
    <source>
        <dbReference type="ARBA" id="ARBA00034000"/>
    </source>
</evidence>
<evidence type="ECO:0000256" key="9">
    <source>
        <dbReference type="ARBA" id="ARBA00022984"/>
    </source>
</evidence>
<comment type="caution">
    <text evidence="17">The sequence shown here is derived from an EMBL/GenBank/DDBJ whole genome shotgun (WGS) entry which is preliminary data.</text>
</comment>
<dbReference type="NCBIfam" id="TIGR02074">
    <property type="entry name" value="PBP_1a_fam"/>
    <property type="match status" value="1"/>
</dbReference>
<keyword evidence="6" id="KW-0808">Transferase</keyword>
<feature type="domain" description="Glycosyl transferase family 51" evidence="16">
    <location>
        <begin position="89"/>
        <end position="263"/>
    </location>
</feature>
<evidence type="ECO:0000256" key="10">
    <source>
        <dbReference type="ARBA" id="ARBA00023268"/>
    </source>
</evidence>
<keyword evidence="9" id="KW-0573">Peptidoglycan synthesis</keyword>
<keyword evidence="10" id="KW-0511">Multifunctional enzyme</keyword>
<dbReference type="GO" id="GO:0071555">
    <property type="term" value="P:cell wall organization"/>
    <property type="evidence" value="ECO:0007669"/>
    <property type="project" value="UniProtKB-KW"/>
</dbReference>
<keyword evidence="5" id="KW-0328">Glycosyltransferase</keyword>
<dbReference type="Gene3D" id="1.10.3810.10">
    <property type="entry name" value="Biosynthetic peptidoglycan transglycosylase-like"/>
    <property type="match status" value="1"/>
</dbReference>
<feature type="compositionally biased region" description="Polar residues" evidence="14">
    <location>
        <begin position="760"/>
        <end position="773"/>
    </location>
</feature>
<dbReference type="InterPro" id="IPR012338">
    <property type="entry name" value="Beta-lactam/transpept-like"/>
</dbReference>
<dbReference type="InterPro" id="IPR050396">
    <property type="entry name" value="Glycosyltr_51/Transpeptidase"/>
</dbReference>
<protein>
    <submittedName>
        <fullName evidence="17">Penicillin-binding protein, 1A family</fullName>
    </submittedName>
</protein>
<keyword evidence="4" id="KW-0645">Protease</keyword>
<dbReference type="Proteomes" id="UP000070376">
    <property type="component" value="Unassembled WGS sequence"/>
</dbReference>
<dbReference type="GO" id="GO:0008955">
    <property type="term" value="F:peptidoglycan glycosyltransferase activity"/>
    <property type="evidence" value="ECO:0007669"/>
    <property type="project" value="UniProtKB-EC"/>
</dbReference>
<feature type="compositionally biased region" description="Low complexity" evidence="14">
    <location>
        <begin position="821"/>
        <end position="863"/>
    </location>
</feature>
<dbReference type="EMBL" id="LRPN01000030">
    <property type="protein sequence ID" value="KWZ84324.1"/>
    <property type="molecule type" value="Genomic_DNA"/>
</dbReference>
<keyword evidence="7" id="KW-0378">Hydrolase</keyword>